<dbReference type="EMBL" id="JAYMGO010000023">
    <property type="protein sequence ID" value="KAL1249817.1"/>
    <property type="molecule type" value="Genomic_DNA"/>
</dbReference>
<sequence>MVSLQPLCTVVRERRILLWQTGNKISIEFSSETDLYSKERHILNRSSSFLSETLGITQTEREMTTPLSKSLQHFSLGWMGSLHWDFYLSDNDCERKGFVSEFNGYMKEESRALENYFSRLWTLLYSTK</sequence>
<evidence type="ECO:0000313" key="2">
    <source>
        <dbReference type="Proteomes" id="UP001558613"/>
    </source>
</evidence>
<evidence type="ECO:0000313" key="1">
    <source>
        <dbReference type="EMBL" id="KAL1249817.1"/>
    </source>
</evidence>
<comment type="caution">
    <text evidence="1">The sequence shown here is derived from an EMBL/GenBank/DDBJ whole genome shotgun (WGS) entry which is preliminary data.</text>
</comment>
<name>A0ABR3LAA8_9TELE</name>
<accession>A0ABR3LAA8</accession>
<dbReference type="Proteomes" id="UP001558613">
    <property type="component" value="Unassembled WGS sequence"/>
</dbReference>
<protein>
    <submittedName>
        <fullName evidence="1">Uncharacterized protein</fullName>
    </submittedName>
</protein>
<reference evidence="1 2" key="1">
    <citation type="submission" date="2023-09" db="EMBL/GenBank/DDBJ databases">
        <authorList>
            <person name="Wang M."/>
        </authorList>
    </citation>
    <scope>NUCLEOTIDE SEQUENCE [LARGE SCALE GENOMIC DNA]</scope>
    <source>
        <strain evidence="1">GT-2023</strain>
        <tissue evidence="1">Liver</tissue>
    </source>
</reference>
<organism evidence="1 2">
    <name type="scientific">Cirrhinus molitorella</name>
    <name type="common">mud carp</name>
    <dbReference type="NCBI Taxonomy" id="172907"/>
    <lineage>
        <taxon>Eukaryota</taxon>
        <taxon>Metazoa</taxon>
        <taxon>Chordata</taxon>
        <taxon>Craniata</taxon>
        <taxon>Vertebrata</taxon>
        <taxon>Euteleostomi</taxon>
        <taxon>Actinopterygii</taxon>
        <taxon>Neopterygii</taxon>
        <taxon>Teleostei</taxon>
        <taxon>Ostariophysi</taxon>
        <taxon>Cypriniformes</taxon>
        <taxon>Cyprinidae</taxon>
        <taxon>Labeoninae</taxon>
        <taxon>Labeonini</taxon>
        <taxon>Cirrhinus</taxon>
    </lineage>
</organism>
<keyword evidence="2" id="KW-1185">Reference proteome</keyword>
<gene>
    <name evidence="1" type="ORF">QQF64_020822</name>
</gene>
<proteinExistence type="predicted"/>